<dbReference type="EMBL" id="CANHGI010000003">
    <property type="protein sequence ID" value="CAI5444211.1"/>
    <property type="molecule type" value="Genomic_DNA"/>
</dbReference>
<evidence type="ECO:0000256" key="3">
    <source>
        <dbReference type="ARBA" id="ARBA00022525"/>
    </source>
</evidence>
<keyword evidence="7" id="KW-1185">Reference proteome</keyword>
<reference evidence="6" key="1">
    <citation type="submission" date="2022-11" db="EMBL/GenBank/DDBJ databases">
        <authorList>
            <person name="Kikuchi T."/>
        </authorList>
    </citation>
    <scope>NUCLEOTIDE SEQUENCE</scope>
    <source>
        <strain evidence="6">PS1010</strain>
    </source>
</reference>
<keyword evidence="4 5" id="KW-0732">Signal</keyword>
<dbReference type="PANTHER" id="PTHR21700:SF30">
    <property type="entry name" value="TRANSTHYRETIN-LIKE FAMILY PROTEIN"/>
    <property type="match status" value="1"/>
</dbReference>
<gene>
    <name evidence="6" type="ORF">CAMP_LOCUS6848</name>
</gene>
<dbReference type="Gene3D" id="2.60.40.3330">
    <property type="match status" value="1"/>
</dbReference>
<keyword evidence="3" id="KW-0964">Secreted</keyword>
<feature type="signal peptide" evidence="5">
    <location>
        <begin position="1"/>
        <end position="18"/>
    </location>
</feature>
<comment type="caution">
    <text evidence="6">The sequence shown here is derived from an EMBL/GenBank/DDBJ whole genome shotgun (WGS) entry which is preliminary data.</text>
</comment>
<proteinExistence type="inferred from homology"/>
<dbReference type="GO" id="GO:0009986">
    <property type="term" value="C:cell surface"/>
    <property type="evidence" value="ECO:0007669"/>
    <property type="project" value="InterPro"/>
</dbReference>
<dbReference type="InterPro" id="IPR001534">
    <property type="entry name" value="Transthyretin-like"/>
</dbReference>
<protein>
    <submittedName>
        <fullName evidence="6">Uncharacterized protein</fullName>
    </submittedName>
</protein>
<evidence type="ECO:0000313" key="7">
    <source>
        <dbReference type="Proteomes" id="UP001152747"/>
    </source>
</evidence>
<accession>A0A9P1IFI9</accession>
<feature type="chain" id="PRO_5040150472" evidence="5">
    <location>
        <begin position="19"/>
        <end position="137"/>
    </location>
</feature>
<dbReference type="GO" id="GO:0005576">
    <property type="term" value="C:extracellular region"/>
    <property type="evidence" value="ECO:0007669"/>
    <property type="project" value="UniProtKB-SubCell"/>
</dbReference>
<dbReference type="Pfam" id="PF01060">
    <property type="entry name" value="TTR-52"/>
    <property type="match status" value="1"/>
</dbReference>
<comment type="subcellular location">
    <subcellularLocation>
        <location evidence="1">Secreted</location>
    </subcellularLocation>
</comment>
<evidence type="ECO:0000256" key="4">
    <source>
        <dbReference type="ARBA" id="ARBA00022729"/>
    </source>
</evidence>
<dbReference type="AlphaFoldDB" id="A0A9P1IFI9"/>
<dbReference type="InterPro" id="IPR038479">
    <property type="entry name" value="Transthyretin-like_sf"/>
</dbReference>
<dbReference type="Proteomes" id="UP001152747">
    <property type="component" value="Unassembled WGS sequence"/>
</dbReference>
<evidence type="ECO:0000256" key="2">
    <source>
        <dbReference type="ARBA" id="ARBA00010112"/>
    </source>
</evidence>
<dbReference type="OrthoDB" id="5826894at2759"/>
<name>A0A9P1IFI9_9PELO</name>
<organism evidence="6 7">
    <name type="scientific">Caenorhabditis angaria</name>
    <dbReference type="NCBI Taxonomy" id="860376"/>
    <lineage>
        <taxon>Eukaryota</taxon>
        <taxon>Metazoa</taxon>
        <taxon>Ecdysozoa</taxon>
        <taxon>Nematoda</taxon>
        <taxon>Chromadorea</taxon>
        <taxon>Rhabditida</taxon>
        <taxon>Rhabditina</taxon>
        <taxon>Rhabditomorpha</taxon>
        <taxon>Rhabditoidea</taxon>
        <taxon>Rhabditidae</taxon>
        <taxon>Peloderinae</taxon>
        <taxon>Caenorhabditis</taxon>
    </lineage>
</organism>
<comment type="similarity">
    <text evidence="2">Belongs to the nematode transthyretin-like family.</text>
</comment>
<evidence type="ECO:0000256" key="5">
    <source>
        <dbReference type="SAM" id="SignalP"/>
    </source>
</evidence>
<dbReference type="PANTHER" id="PTHR21700">
    <property type="entry name" value="TRANSTHYRETIN-LIKE FAMILY PROTEIN-RELATED"/>
    <property type="match status" value="1"/>
</dbReference>
<evidence type="ECO:0000256" key="1">
    <source>
        <dbReference type="ARBA" id="ARBA00004613"/>
    </source>
</evidence>
<sequence>MKLQFLIFACIIFKFSTAILQNVTVRGVTFCNKKPVAKVDVRLVEKDIVGQYDTLNRVRTNEMGEFEVFGEKNEYFSITPILQIIHRCNTEINCLRTSTYVIPEKFVGSVYDMNLIALDLYDNDETYCHNLLSPWAQ</sequence>
<evidence type="ECO:0000313" key="6">
    <source>
        <dbReference type="EMBL" id="CAI5444211.1"/>
    </source>
</evidence>